<feature type="coiled-coil region" evidence="1">
    <location>
        <begin position="222"/>
        <end position="290"/>
    </location>
</feature>
<dbReference type="InterPro" id="IPR038729">
    <property type="entry name" value="Rad50/SbcC_AAA"/>
</dbReference>
<feature type="region of interest" description="Disordered" evidence="2">
    <location>
        <begin position="526"/>
        <end position="545"/>
    </location>
</feature>
<protein>
    <submittedName>
        <fullName evidence="4">AAA family ATPase</fullName>
    </submittedName>
</protein>
<feature type="coiled-coil region" evidence="1">
    <location>
        <begin position="955"/>
        <end position="1014"/>
    </location>
</feature>
<dbReference type="RefSeq" id="WP_200465774.1">
    <property type="nucleotide sequence ID" value="NZ_JAENRR010000036.1"/>
</dbReference>
<gene>
    <name evidence="4" type="ORF">JIV24_14475</name>
</gene>
<sequence>MKLLQLRIRNLNSLKGEHKVDFSDGPLAETGLFAITGPTGAGKSTILDAITLALYNQTPRSGSVSKNDINRFGSIITRNTDEAWAQLDFGINDNIYRSHWSISRNRNGNLRDYSLELSKQQTDGAFVALDLKKGEVPKENARLIGLNFDQFLRSILLSQGDFARFLKSNANERGELLEKITGTDIYRKLGRACYERRGVELKKLEHLKIQLDGIELLSEEELSAIEKEVKELTNINKREDEQITSMRKQLLVITEQKRLSSNLIKNQNAKQLLEKELAAFEPELEKLKQHEQVLPIKAEILAVVQVQKSLRDKQLDNQLNEKQLADKKLALQIQKKQLEASEKDIVSHKEKVQKMQPVIKEVRNIDSELKVAKNARKTLEEQNAALGKQVNEIHAEVAQKEKVLLECEKEIIRLKVDLEKHKTIEKAGDQIPLLKQQVEAMQTGQQALIGHVKQMEASPTQKNLLESTYNAEKYTILKAAVMQSRMFIDEKKQLLTTEGSDIENLRKRHQKLQEQSQVVDQIHLASKEKNAIEDEKNGLSKERDESSKELEKELVAFGNVKKAIEINSKHIQELSIRRERELLEAKYIDARQLLKPDEECPLCGSTQHPYVENYKEKADDVDIQLKTKIENQDDLIIREKSLLKQVSGLNTSIESVGNQLKVLDIKSKACANEIKKLISDNSIIFEDASVEAVLTYQMKLKDDLQKLSKQIVISEQLERAIIRNKEFEMLSSELKALLQLGNELDEQFLNLGFDTKSQSYSVVVQKLDDKYKNIVLIKERLLETEKNQLTTKESWKELGKQLKVVLKDFAEQSEKLNELKEEFESKSFHRKSLLGEKLPETLEQELLVEKESLEKIYNGQLVNVKELSTLIKSLLNRQGELAELIKQSKEQWLKKDVQLNEVLKEKKLSSGEQALSYLLEENVAEKIRKRQYELTKLKTELSHSYTELSDALLNIKADFEKIEITEEELKKLLENKASEQKVLLGKRGSLIEKLVNDKRSKEKQKEKVAEINNQQKEFNRWNELSSLIGDAAGNKFSRFAQELTLRQVLHLANKHLKLLSDRYIVKHVKDDGLDELFIVDTYHGNAERSVKTLSGGESFLVSLSLALGLSDLAGQNTMIGSLFIDEGFGTLDQTTLDVALSALEKLQSETNRTIGIISHVPALKERVTTQIELKKDASGYSTLELRT</sequence>
<dbReference type="Gene3D" id="3.40.50.300">
    <property type="entry name" value="P-loop containing nucleotide triphosphate hydrolases"/>
    <property type="match status" value="2"/>
</dbReference>
<keyword evidence="1" id="KW-0175">Coiled coil</keyword>
<dbReference type="PANTHER" id="PTHR32114:SF2">
    <property type="entry name" value="ABC TRANSPORTER ABCH.3"/>
    <property type="match status" value="1"/>
</dbReference>
<accession>A0ABS1HLK5</accession>
<feature type="domain" description="Rad50/SbcC-type AAA" evidence="3">
    <location>
        <begin position="5"/>
        <end position="284"/>
    </location>
</feature>
<evidence type="ECO:0000259" key="3">
    <source>
        <dbReference type="Pfam" id="PF13476"/>
    </source>
</evidence>
<dbReference type="Proteomes" id="UP000605676">
    <property type="component" value="Unassembled WGS sequence"/>
</dbReference>
<evidence type="ECO:0000313" key="4">
    <source>
        <dbReference type="EMBL" id="MBK3518547.1"/>
    </source>
</evidence>
<feature type="coiled-coil region" evidence="1">
    <location>
        <begin position="324"/>
        <end position="410"/>
    </location>
</feature>
<dbReference type="PANTHER" id="PTHR32114">
    <property type="entry name" value="ABC TRANSPORTER ABCH.3"/>
    <property type="match status" value="1"/>
</dbReference>
<reference evidence="4 5" key="1">
    <citation type="submission" date="2021-01" db="EMBL/GenBank/DDBJ databases">
        <title>Carboxyliciviraga sp.nov., isolated from coastal sediments.</title>
        <authorList>
            <person name="Lu D."/>
            <person name="Zhang T."/>
        </authorList>
    </citation>
    <scope>NUCLEOTIDE SEQUENCE [LARGE SCALE GENOMIC DNA]</scope>
    <source>
        <strain evidence="4 5">N1Y132</strain>
    </source>
</reference>
<evidence type="ECO:0000256" key="1">
    <source>
        <dbReference type="SAM" id="Coils"/>
    </source>
</evidence>
<keyword evidence="5" id="KW-1185">Reference proteome</keyword>
<proteinExistence type="predicted"/>
<comment type="caution">
    <text evidence="4">The sequence shown here is derived from an EMBL/GenBank/DDBJ whole genome shotgun (WGS) entry which is preliminary data.</text>
</comment>
<name>A0ABS1HLK5_9BACT</name>
<dbReference type="InterPro" id="IPR027417">
    <property type="entry name" value="P-loop_NTPase"/>
</dbReference>
<evidence type="ECO:0000256" key="2">
    <source>
        <dbReference type="SAM" id="MobiDB-lite"/>
    </source>
</evidence>
<organism evidence="4 5">
    <name type="scientific">Carboxylicivirga marina</name>
    <dbReference type="NCBI Taxonomy" id="2800988"/>
    <lineage>
        <taxon>Bacteria</taxon>
        <taxon>Pseudomonadati</taxon>
        <taxon>Bacteroidota</taxon>
        <taxon>Bacteroidia</taxon>
        <taxon>Marinilabiliales</taxon>
        <taxon>Marinilabiliaceae</taxon>
        <taxon>Carboxylicivirga</taxon>
    </lineage>
</organism>
<dbReference type="Pfam" id="PF13476">
    <property type="entry name" value="AAA_23"/>
    <property type="match status" value="1"/>
</dbReference>
<evidence type="ECO:0000313" key="5">
    <source>
        <dbReference type="Proteomes" id="UP000605676"/>
    </source>
</evidence>
<dbReference type="Pfam" id="PF13558">
    <property type="entry name" value="SbcC_Walker_B"/>
    <property type="match status" value="1"/>
</dbReference>
<dbReference type="EMBL" id="JAENRR010000036">
    <property type="protein sequence ID" value="MBK3518547.1"/>
    <property type="molecule type" value="Genomic_DNA"/>
</dbReference>
<dbReference type="SUPFAM" id="SSF52540">
    <property type="entry name" value="P-loop containing nucleoside triphosphate hydrolases"/>
    <property type="match status" value="2"/>
</dbReference>